<comment type="subcellular location">
    <subcellularLocation>
        <location evidence="1">Cytoplasm</location>
    </subcellularLocation>
</comment>
<keyword evidence="2" id="KW-0963">Cytoplasm</keyword>
<protein>
    <recommendedName>
        <fullName evidence="7">Protein-tyrosine phosphatase</fullName>
    </recommendedName>
</protein>
<dbReference type="InParanoid" id="A0A3N4KIC5"/>
<organism evidence="5 6">
    <name type="scientific">Morchella conica CCBAS932</name>
    <dbReference type="NCBI Taxonomy" id="1392247"/>
    <lineage>
        <taxon>Eukaryota</taxon>
        <taxon>Fungi</taxon>
        <taxon>Dikarya</taxon>
        <taxon>Ascomycota</taxon>
        <taxon>Pezizomycotina</taxon>
        <taxon>Pezizomycetes</taxon>
        <taxon>Pezizales</taxon>
        <taxon>Morchellaceae</taxon>
        <taxon>Morchella</taxon>
    </lineage>
</organism>
<evidence type="ECO:0000256" key="2">
    <source>
        <dbReference type="ARBA" id="ARBA00022490"/>
    </source>
</evidence>
<evidence type="ECO:0000313" key="5">
    <source>
        <dbReference type="EMBL" id="RPB10293.1"/>
    </source>
</evidence>
<evidence type="ECO:0008006" key="7">
    <source>
        <dbReference type="Google" id="ProtNLM"/>
    </source>
</evidence>
<feature type="compositionally biased region" description="Basic and acidic residues" evidence="4">
    <location>
        <begin position="197"/>
        <end position="207"/>
    </location>
</feature>
<dbReference type="GO" id="GO:0005737">
    <property type="term" value="C:cytoplasm"/>
    <property type="evidence" value="ECO:0007669"/>
    <property type="project" value="UniProtKB-SubCell"/>
</dbReference>
<keyword evidence="6" id="KW-1185">Reference proteome</keyword>
<dbReference type="InterPro" id="IPR029021">
    <property type="entry name" value="Prot-tyrosine_phosphatase-like"/>
</dbReference>
<dbReference type="OrthoDB" id="5332426at2759"/>
<evidence type="ECO:0000256" key="4">
    <source>
        <dbReference type="SAM" id="MobiDB-lite"/>
    </source>
</evidence>
<sequence>MSGSTTTPRRPPNVPFFLVPPELFSIVTDAAPFPIYRCSSVSPENRPFLKTLNLKTILSLTAEKPSKPLRAISEEQNLNLVHLGLWQPRNLEASQPLSKSAVEKTLQLLTTDNLPALLVDGGHGIFVGVLRKLMGWNHTSIILEYRSFAGNHPRYGNEEFIEMVDTSRINIPEGIEFLAWHGPKSNEEDKEGESEGGGEKNKGESKDVGVTSRSRAELVKK</sequence>
<dbReference type="InterPro" id="IPR004861">
    <property type="entry name" value="Siw14-like"/>
</dbReference>
<reference evidence="5 6" key="1">
    <citation type="journal article" date="2018" name="Nat. Ecol. Evol.">
        <title>Pezizomycetes genomes reveal the molecular basis of ectomycorrhizal truffle lifestyle.</title>
        <authorList>
            <person name="Murat C."/>
            <person name="Payen T."/>
            <person name="Noel B."/>
            <person name="Kuo A."/>
            <person name="Morin E."/>
            <person name="Chen J."/>
            <person name="Kohler A."/>
            <person name="Krizsan K."/>
            <person name="Balestrini R."/>
            <person name="Da Silva C."/>
            <person name="Montanini B."/>
            <person name="Hainaut M."/>
            <person name="Levati E."/>
            <person name="Barry K.W."/>
            <person name="Belfiori B."/>
            <person name="Cichocki N."/>
            <person name="Clum A."/>
            <person name="Dockter R.B."/>
            <person name="Fauchery L."/>
            <person name="Guy J."/>
            <person name="Iotti M."/>
            <person name="Le Tacon F."/>
            <person name="Lindquist E.A."/>
            <person name="Lipzen A."/>
            <person name="Malagnac F."/>
            <person name="Mello A."/>
            <person name="Molinier V."/>
            <person name="Miyauchi S."/>
            <person name="Poulain J."/>
            <person name="Riccioni C."/>
            <person name="Rubini A."/>
            <person name="Sitrit Y."/>
            <person name="Splivallo R."/>
            <person name="Traeger S."/>
            <person name="Wang M."/>
            <person name="Zifcakova L."/>
            <person name="Wipf D."/>
            <person name="Zambonelli A."/>
            <person name="Paolocci F."/>
            <person name="Nowrousian M."/>
            <person name="Ottonello S."/>
            <person name="Baldrian P."/>
            <person name="Spatafora J.W."/>
            <person name="Henrissat B."/>
            <person name="Nagy L.G."/>
            <person name="Aury J.M."/>
            <person name="Wincker P."/>
            <person name="Grigoriev I.V."/>
            <person name="Bonfante P."/>
            <person name="Martin F.M."/>
        </authorList>
    </citation>
    <scope>NUCLEOTIDE SEQUENCE [LARGE SCALE GENOMIC DNA]</scope>
    <source>
        <strain evidence="5 6">CCBAS932</strain>
    </source>
</reference>
<dbReference type="Proteomes" id="UP000277580">
    <property type="component" value="Unassembled WGS sequence"/>
</dbReference>
<dbReference type="AlphaFoldDB" id="A0A3N4KIC5"/>
<accession>A0A3N4KIC5</accession>
<dbReference type="PANTHER" id="PTHR31126">
    <property type="entry name" value="TYROSINE-PROTEIN PHOSPHATASE"/>
    <property type="match status" value="1"/>
</dbReference>
<dbReference type="GO" id="GO:0016791">
    <property type="term" value="F:phosphatase activity"/>
    <property type="evidence" value="ECO:0007669"/>
    <property type="project" value="TreeGrafter"/>
</dbReference>
<gene>
    <name evidence="5" type="ORF">P167DRAFT_271279</name>
</gene>
<name>A0A3N4KIC5_9PEZI</name>
<dbReference type="EMBL" id="ML119144">
    <property type="protein sequence ID" value="RPB10293.1"/>
    <property type="molecule type" value="Genomic_DNA"/>
</dbReference>
<dbReference type="Pfam" id="PF03162">
    <property type="entry name" value="Y_phosphatase2"/>
    <property type="match status" value="1"/>
</dbReference>
<dbReference type="STRING" id="1392247.A0A3N4KIC5"/>
<feature type="region of interest" description="Disordered" evidence="4">
    <location>
        <begin position="180"/>
        <end position="221"/>
    </location>
</feature>
<evidence type="ECO:0000256" key="1">
    <source>
        <dbReference type="ARBA" id="ARBA00004496"/>
    </source>
</evidence>
<proteinExistence type="predicted"/>
<dbReference type="Gene3D" id="3.90.190.10">
    <property type="entry name" value="Protein tyrosine phosphatase superfamily"/>
    <property type="match status" value="1"/>
</dbReference>
<evidence type="ECO:0000256" key="3">
    <source>
        <dbReference type="ARBA" id="ARBA00022801"/>
    </source>
</evidence>
<dbReference type="FunFam" id="3.90.190.10:FF:000035">
    <property type="entry name" value="Tyrosine phosphatase, putative"/>
    <property type="match status" value="1"/>
</dbReference>
<dbReference type="PANTHER" id="PTHR31126:SF18">
    <property type="entry name" value="PROTEIN-TYROSINE-PHOSPHATASE"/>
    <property type="match status" value="1"/>
</dbReference>
<dbReference type="SUPFAM" id="SSF52799">
    <property type="entry name" value="(Phosphotyrosine protein) phosphatases II"/>
    <property type="match status" value="1"/>
</dbReference>
<evidence type="ECO:0000313" key="6">
    <source>
        <dbReference type="Proteomes" id="UP000277580"/>
    </source>
</evidence>
<keyword evidence="3" id="KW-0378">Hydrolase</keyword>